<dbReference type="InterPro" id="IPR012341">
    <property type="entry name" value="6hp_glycosidase-like_sf"/>
</dbReference>
<evidence type="ECO:0000313" key="6">
    <source>
        <dbReference type="Proteomes" id="UP000642748"/>
    </source>
</evidence>
<dbReference type="InterPro" id="IPR008928">
    <property type="entry name" value="6-hairpin_glycosidase_sf"/>
</dbReference>
<keyword evidence="3" id="KW-0732">Signal</keyword>
<dbReference type="CDD" id="cd04082">
    <property type="entry name" value="CBM35_pectate_lyase-like"/>
    <property type="match status" value="1"/>
</dbReference>
<organism evidence="5 6">
    <name type="scientific">Rugosimonospora africana</name>
    <dbReference type="NCBI Taxonomy" id="556532"/>
    <lineage>
        <taxon>Bacteria</taxon>
        <taxon>Bacillati</taxon>
        <taxon>Actinomycetota</taxon>
        <taxon>Actinomycetes</taxon>
        <taxon>Micromonosporales</taxon>
        <taxon>Micromonosporaceae</taxon>
        <taxon>Rugosimonospora</taxon>
    </lineage>
</organism>
<dbReference type="GO" id="GO:0030246">
    <property type="term" value="F:carbohydrate binding"/>
    <property type="evidence" value="ECO:0007669"/>
    <property type="project" value="InterPro"/>
</dbReference>
<dbReference type="InterPro" id="IPR052043">
    <property type="entry name" value="PolySaccharide_Degr_Enz"/>
</dbReference>
<dbReference type="Proteomes" id="UP000642748">
    <property type="component" value="Unassembled WGS sequence"/>
</dbReference>
<keyword evidence="6" id="KW-1185">Reference proteome</keyword>
<dbReference type="SUPFAM" id="SSF48208">
    <property type="entry name" value="Six-hairpin glycosidases"/>
    <property type="match status" value="1"/>
</dbReference>
<proteinExistence type="predicted"/>
<feature type="domain" description="CBM6" evidence="4">
    <location>
        <begin position="27"/>
        <end position="150"/>
    </location>
</feature>
<dbReference type="Gene3D" id="1.50.10.10">
    <property type="match status" value="1"/>
</dbReference>
<feature type="region of interest" description="Disordered" evidence="2">
    <location>
        <begin position="135"/>
        <end position="175"/>
    </location>
</feature>
<dbReference type="PANTHER" id="PTHR33886:SF8">
    <property type="entry name" value="UNSATURATED RHAMNOGALACTURONAN HYDROLASE (EUROFUNG)"/>
    <property type="match status" value="1"/>
</dbReference>
<dbReference type="PANTHER" id="PTHR33886">
    <property type="entry name" value="UNSATURATED RHAMNOGALACTURONAN HYDROLASE (EUROFUNG)"/>
    <property type="match status" value="1"/>
</dbReference>
<protein>
    <recommendedName>
        <fullName evidence="4">CBM6 domain-containing protein</fullName>
    </recommendedName>
</protein>
<dbReference type="InterPro" id="IPR010905">
    <property type="entry name" value="Glyco_hydro_88"/>
</dbReference>
<feature type="chain" id="PRO_5035304632" description="CBM6 domain-containing protein" evidence="3">
    <location>
        <begin position="25"/>
        <end position="528"/>
    </location>
</feature>
<comment type="caution">
    <text evidence="5">The sequence shown here is derived from an EMBL/GenBank/DDBJ whole genome shotgun (WGS) entry which is preliminary data.</text>
</comment>
<evidence type="ECO:0000313" key="5">
    <source>
        <dbReference type="EMBL" id="GIH14336.1"/>
    </source>
</evidence>
<name>A0A8J3VQD3_9ACTN</name>
<dbReference type="Pfam" id="PF03422">
    <property type="entry name" value="CBM_6"/>
    <property type="match status" value="1"/>
</dbReference>
<reference evidence="5" key="1">
    <citation type="submission" date="2021-01" db="EMBL/GenBank/DDBJ databases">
        <title>Whole genome shotgun sequence of Rugosimonospora africana NBRC 104875.</title>
        <authorList>
            <person name="Komaki H."/>
            <person name="Tamura T."/>
        </authorList>
    </citation>
    <scope>NUCLEOTIDE SEQUENCE</scope>
    <source>
        <strain evidence="5">NBRC 104875</strain>
    </source>
</reference>
<gene>
    <name evidence="5" type="ORF">Raf01_25080</name>
</gene>
<dbReference type="InterPro" id="IPR008979">
    <property type="entry name" value="Galactose-bd-like_sf"/>
</dbReference>
<dbReference type="PROSITE" id="PS51175">
    <property type="entry name" value="CBM6"/>
    <property type="match status" value="1"/>
</dbReference>
<feature type="compositionally biased region" description="Polar residues" evidence="2">
    <location>
        <begin position="135"/>
        <end position="154"/>
    </location>
</feature>
<evidence type="ECO:0000256" key="1">
    <source>
        <dbReference type="ARBA" id="ARBA00022801"/>
    </source>
</evidence>
<accession>A0A8J3VQD3</accession>
<evidence type="ECO:0000256" key="2">
    <source>
        <dbReference type="SAM" id="MobiDB-lite"/>
    </source>
</evidence>
<evidence type="ECO:0000256" key="3">
    <source>
        <dbReference type="SAM" id="SignalP"/>
    </source>
</evidence>
<dbReference type="EMBL" id="BONZ01000023">
    <property type="protein sequence ID" value="GIH14336.1"/>
    <property type="molecule type" value="Genomic_DNA"/>
</dbReference>
<sequence length="528" mass="55983">MVALATAAAVVAGVAVTLPLAASAASTRYEAESATISQGTVANNHSGYTGTGFVDFTNVAGSYVQFTVSGAAAGSVTLTFRFANGTGTDRPMSLSVNGTPAATLSFPGTGSWTTWKTVSAPAGINPGTNTIRVTATTANGGPNLDSLTVQDTVTSPPSSAPPSSASPSPGADWSTRLVDSTTTRFTPSTLGGWGYTEGLYLYGQYLVYQRTHDPAYLAYIKSWADRFVGSDGSIDNSFNNLDSMEPGNILLILYRETGQAKYRTAATKIWTRLEGTNGGNGSYPRTSDGGFWHGTTRQHQLWLDGTYMALPFLVNYGAIVGNAAVADAEAVKQLLVYGGHLVAPNGLLYHAYDESAAQSWVVPGTNHSPEFWCRAIGWYGMAAVTVLDAVPADQPDRGRVLTILRNLVAAMKTYQDPATGRWFQVVDKGSRSDDWTETSCSAMFTYTISRSVEKGYVDPSYAAVANRGYQGVLARISLGGDGLTNLTDISIGTNVGDYAYYAGRTRAVNDQHGLGSFLIMNEQLMRTG</sequence>
<dbReference type="GO" id="GO:0016787">
    <property type="term" value="F:hydrolase activity"/>
    <property type="evidence" value="ECO:0007669"/>
    <property type="project" value="UniProtKB-KW"/>
</dbReference>
<feature type="compositionally biased region" description="Low complexity" evidence="2">
    <location>
        <begin position="155"/>
        <end position="169"/>
    </location>
</feature>
<feature type="signal peptide" evidence="3">
    <location>
        <begin position="1"/>
        <end position="24"/>
    </location>
</feature>
<evidence type="ECO:0000259" key="4">
    <source>
        <dbReference type="PROSITE" id="PS51175"/>
    </source>
</evidence>
<dbReference type="GO" id="GO:0005975">
    <property type="term" value="P:carbohydrate metabolic process"/>
    <property type="evidence" value="ECO:0007669"/>
    <property type="project" value="InterPro"/>
</dbReference>
<keyword evidence="1" id="KW-0378">Hydrolase</keyword>
<dbReference type="SUPFAM" id="SSF49785">
    <property type="entry name" value="Galactose-binding domain-like"/>
    <property type="match status" value="1"/>
</dbReference>
<dbReference type="InterPro" id="IPR005084">
    <property type="entry name" value="CBM6"/>
</dbReference>
<dbReference type="Gene3D" id="2.60.120.260">
    <property type="entry name" value="Galactose-binding domain-like"/>
    <property type="match status" value="1"/>
</dbReference>
<dbReference type="Pfam" id="PF07470">
    <property type="entry name" value="Glyco_hydro_88"/>
    <property type="match status" value="1"/>
</dbReference>
<dbReference type="AlphaFoldDB" id="A0A8J3VQD3"/>